<keyword evidence="2 5" id="KW-0812">Transmembrane</keyword>
<evidence type="ECO:0000259" key="6">
    <source>
        <dbReference type="Pfam" id="PF04932"/>
    </source>
</evidence>
<evidence type="ECO:0000256" key="2">
    <source>
        <dbReference type="ARBA" id="ARBA00022692"/>
    </source>
</evidence>
<feature type="transmembrane region" description="Helical" evidence="5">
    <location>
        <begin position="253"/>
        <end position="272"/>
    </location>
</feature>
<dbReference type="EMBL" id="CP041969">
    <property type="protein sequence ID" value="QMV43225.1"/>
    <property type="molecule type" value="Genomic_DNA"/>
</dbReference>
<evidence type="ECO:0000313" key="8">
    <source>
        <dbReference type="Proteomes" id="UP000515679"/>
    </source>
</evidence>
<dbReference type="AlphaFoldDB" id="A0A7G5C1Z1"/>
<feature type="transmembrane region" description="Helical" evidence="5">
    <location>
        <begin position="230"/>
        <end position="247"/>
    </location>
</feature>
<dbReference type="Pfam" id="PF04932">
    <property type="entry name" value="Wzy_C"/>
    <property type="match status" value="1"/>
</dbReference>
<dbReference type="GO" id="GO:0016020">
    <property type="term" value="C:membrane"/>
    <property type="evidence" value="ECO:0007669"/>
    <property type="project" value="UniProtKB-SubCell"/>
</dbReference>
<accession>A0A7G5C1Z1</accession>
<sequence>MSRGAFANGNLKIINVLFLMLGAMLIGFAVPKEPLLVFAGVAGITICLMSIIFPVGMSYLLLIVSAISIQYIFVLEMMGLDLQSLYKLGLILLSVPAMIQYGIHRRRSAPILAIIAIFIFTYVFADRHPLLTDAAPVVTLIGMTAPFIFLLIRWPQNVAQMHIRIVCFLPMVSVACGVLFQWMGLNTMFVTEYSGAVRLQGANIPAHLAFLAFIAFLVAIIEVKRNPHKILFYYFMMGANFLILLLTGTRGPLIAALAMVLVFVFDLIKQFFKGKTGLIIPLIGFIAILIVSAWLQLDNFKKRSFVQQSDSAVNLSGRSEAWEFYLNGVKESQWFGRGLGSVLVSNDGSIDGSFSVPHNEYIRFYYDGGIIGAILLFGALLIVFRDVLRRVPSDIKLYMWAFLFGFFIYSISDNTISTIQFIVPFCVCLNAFASVNNPYSRRTTL</sequence>
<feature type="transmembrane region" description="Helical" evidence="5">
    <location>
        <begin position="204"/>
        <end position="223"/>
    </location>
</feature>
<dbReference type="KEGG" id="cchl:FPL14_20100"/>
<dbReference type="RefSeq" id="WP_182299457.1">
    <property type="nucleotide sequence ID" value="NZ_CP041969.1"/>
</dbReference>
<keyword evidence="3 5" id="KW-1133">Transmembrane helix</keyword>
<evidence type="ECO:0000256" key="1">
    <source>
        <dbReference type="ARBA" id="ARBA00004141"/>
    </source>
</evidence>
<dbReference type="PANTHER" id="PTHR37422:SF13">
    <property type="entry name" value="LIPOPOLYSACCHARIDE BIOSYNTHESIS PROTEIN PA4999-RELATED"/>
    <property type="match status" value="1"/>
</dbReference>
<feature type="transmembrane region" description="Helical" evidence="5">
    <location>
        <begin position="137"/>
        <end position="154"/>
    </location>
</feature>
<feature type="transmembrane region" description="Helical" evidence="5">
    <location>
        <begin position="395"/>
        <end position="412"/>
    </location>
</feature>
<dbReference type="GO" id="GO:0016874">
    <property type="term" value="F:ligase activity"/>
    <property type="evidence" value="ECO:0007669"/>
    <property type="project" value="UniProtKB-KW"/>
</dbReference>
<keyword evidence="4 5" id="KW-0472">Membrane</keyword>
<evidence type="ECO:0000313" key="7">
    <source>
        <dbReference type="EMBL" id="QMV43225.1"/>
    </source>
</evidence>
<keyword evidence="8" id="KW-1185">Reference proteome</keyword>
<organism evidence="7 8">
    <name type="scientific">Cohnella cholangitidis</name>
    <dbReference type="NCBI Taxonomy" id="2598458"/>
    <lineage>
        <taxon>Bacteria</taxon>
        <taxon>Bacillati</taxon>
        <taxon>Bacillota</taxon>
        <taxon>Bacilli</taxon>
        <taxon>Bacillales</taxon>
        <taxon>Paenibacillaceae</taxon>
        <taxon>Cohnella</taxon>
    </lineage>
</organism>
<evidence type="ECO:0000256" key="3">
    <source>
        <dbReference type="ARBA" id="ARBA00022989"/>
    </source>
</evidence>
<feature type="transmembrane region" description="Helical" evidence="5">
    <location>
        <begin position="12"/>
        <end position="30"/>
    </location>
</feature>
<gene>
    <name evidence="7" type="ORF">FPL14_20100</name>
</gene>
<feature type="transmembrane region" description="Helical" evidence="5">
    <location>
        <begin position="418"/>
        <end position="435"/>
    </location>
</feature>
<dbReference type="PANTHER" id="PTHR37422">
    <property type="entry name" value="TEICHURONIC ACID BIOSYNTHESIS PROTEIN TUAE"/>
    <property type="match status" value="1"/>
</dbReference>
<dbReference type="Proteomes" id="UP000515679">
    <property type="component" value="Chromosome"/>
</dbReference>
<comment type="subcellular location">
    <subcellularLocation>
        <location evidence="1">Membrane</location>
        <topology evidence="1">Multi-pass membrane protein</topology>
    </subcellularLocation>
</comment>
<dbReference type="InterPro" id="IPR051533">
    <property type="entry name" value="WaaL-like"/>
</dbReference>
<name>A0A7G5C1Z1_9BACL</name>
<dbReference type="InterPro" id="IPR007016">
    <property type="entry name" value="O-antigen_ligase-rel_domated"/>
</dbReference>
<keyword evidence="7" id="KW-0436">Ligase</keyword>
<proteinExistence type="predicted"/>
<evidence type="ECO:0000256" key="4">
    <source>
        <dbReference type="ARBA" id="ARBA00023136"/>
    </source>
</evidence>
<feature type="domain" description="O-antigen ligase-related" evidence="6">
    <location>
        <begin position="239"/>
        <end position="377"/>
    </location>
</feature>
<feature type="transmembrane region" description="Helical" evidence="5">
    <location>
        <begin position="109"/>
        <end position="125"/>
    </location>
</feature>
<feature type="transmembrane region" description="Helical" evidence="5">
    <location>
        <begin position="166"/>
        <end position="184"/>
    </location>
</feature>
<evidence type="ECO:0000256" key="5">
    <source>
        <dbReference type="SAM" id="Phobius"/>
    </source>
</evidence>
<feature type="transmembrane region" description="Helical" evidence="5">
    <location>
        <begin position="36"/>
        <end position="53"/>
    </location>
</feature>
<reference evidence="7 8" key="1">
    <citation type="submission" date="2019-07" db="EMBL/GenBank/DDBJ databases">
        <authorList>
            <person name="Kim J.K."/>
            <person name="Cheong H.-M."/>
            <person name="Choi Y."/>
            <person name="Hwang K.J."/>
            <person name="Lee S."/>
            <person name="Choi C."/>
        </authorList>
    </citation>
    <scope>NUCLEOTIDE SEQUENCE [LARGE SCALE GENOMIC DNA]</scope>
    <source>
        <strain evidence="7 8">KS 22</strain>
    </source>
</reference>
<feature type="transmembrane region" description="Helical" evidence="5">
    <location>
        <begin position="364"/>
        <end position="383"/>
    </location>
</feature>
<protein>
    <submittedName>
        <fullName evidence="7">O-antigen ligase family protein</fullName>
    </submittedName>
</protein>
<feature type="transmembrane region" description="Helical" evidence="5">
    <location>
        <begin position="279"/>
        <end position="297"/>
    </location>
</feature>